<dbReference type="EMBL" id="GAMC01000779">
    <property type="protein sequence ID" value="JAC05777.1"/>
    <property type="molecule type" value="mRNA"/>
</dbReference>
<sequence length="126" mass="14471">MVVELKVKQLFRLRLDLLISATQSRRLFYQRSQMISLRWHYAKPGPIDALTGMDEKNKFLLTGLCEGPTGTPMAQKTVSGWVLFGKAMRSSNSNANLLSLHFDAELIKMVSNFWELEEFPSKRYVT</sequence>
<organism evidence="1">
    <name type="scientific">Ceratitis capitata</name>
    <name type="common">Mediterranean fruit fly</name>
    <name type="synonym">Tephritis capitata</name>
    <dbReference type="NCBI Taxonomy" id="7213"/>
    <lineage>
        <taxon>Eukaryota</taxon>
        <taxon>Metazoa</taxon>
        <taxon>Ecdysozoa</taxon>
        <taxon>Arthropoda</taxon>
        <taxon>Hexapoda</taxon>
        <taxon>Insecta</taxon>
        <taxon>Pterygota</taxon>
        <taxon>Neoptera</taxon>
        <taxon>Endopterygota</taxon>
        <taxon>Diptera</taxon>
        <taxon>Brachycera</taxon>
        <taxon>Muscomorpha</taxon>
        <taxon>Tephritoidea</taxon>
        <taxon>Tephritidae</taxon>
        <taxon>Ceratitis</taxon>
        <taxon>Ceratitis</taxon>
    </lineage>
</organism>
<evidence type="ECO:0000313" key="1">
    <source>
        <dbReference type="EMBL" id="JAC05777.1"/>
    </source>
</evidence>
<evidence type="ECO:0008006" key="2">
    <source>
        <dbReference type="Google" id="ProtNLM"/>
    </source>
</evidence>
<reference evidence="1" key="2">
    <citation type="journal article" date="2014" name="BMC Genomics">
        <title>A genomic perspective to assessing quality of mass-reared SIT flies used in Mediterranean fruit fly (Ceratitis capitata) eradication in California.</title>
        <authorList>
            <person name="Calla B."/>
            <person name="Hall B."/>
            <person name="Hou S."/>
            <person name="Geib S.M."/>
        </authorList>
    </citation>
    <scope>NUCLEOTIDE SEQUENCE</scope>
</reference>
<protein>
    <recommendedName>
        <fullName evidence="2">Peptidase aspartic putative domain-containing protein</fullName>
    </recommendedName>
</protein>
<name>W8CB49_CERCA</name>
<reference evidence="1" key="1">
    <citation type="submission" date="2013-07" db="EMBL/GenBank/DDBJ databases">
        <authorList>
            <person name="Geib S."/>
        </authorList>
    </citation>
    <scope>NUCLEOTIDE SEQUENCE</scope>
</reference>
<dbReference type="AlphaFoldDB" id="W8CB49"/>
<accession>W8CB49</accession>
<proteinExistence type="evidence at transcript level"/>